<evidence type="ECO:0000256" key="1">
    <source>
        <dbReference type="SAM" id="MobiDB-lite"/>
    </source>
</evidence>
<feature type="compositionally biased region" description="Basic and acidic residues" evidence="1">
    <location>
        <begin position="271"/>
        <end position="286"/>
    </location>
</feature>
<accession>A0A0N4U2Q7</accession>
<dbReference type="Proteomes" id="UP000038040">
    <property type="component" value="Unplaced"/>
</dbReference>
<protein>
    <submittedName>
        <fullName evidence="5">BACK domain-containing protein</fullName>
    </submittedName>
</protein>
<dbReference type="WBParaSite" id="DME_0000097801-mRNA-1">
    <property type="protein sequence ID" value="DME_0000097801-mRNA-1"/>
    <property type="gene ID" value="DME_0000097801"/>
</dbReference>
<gene>
    <name evidence="2" type="ORF">DME_LOCUS5338</name>
</gene>
<reference evidence="2 4" key="2">
    <citation type="submission" date="2018-11" db="EMBL/GenBank/DDBJ databases">
        <authorList>
            <consortium name="Pathogen Informatics"/>
        </authorList>
    </citation>
    <scope>NUCLEOTIDE SEQUENCE [LARGE SCALE GENOMIC DNA]</scope>
</reference>
<evidence type="ECO:0000313" key="2">
    <source>
        <dbReference type="EMBL" id="VDN55365.1"/>
    </source>
</evidence>
<feature type="region of interest" description="Disordered" evidence="1">
    <location>
        <begin position="264"/>
        <end position="288"/>
    </location>
</feature>
<evidence type="ECO:0000313" key="3">
    <source>
        <dbReference type="Proteomes" id="UP000038040"/>
    </source>
</evidence>
<reference evidence="5" key="1">
    <citation type="submission" date="2017-02" db="UniProtKB">
        <authorList>
            <consortium name="WormBaseParasite"/>
        </authorList>
    </citation>
    <scope>IDENTIFICATION</scope>
</reference>
<dbReference type="EMBL" id="UYYG01001152">
    <property type="protein sequence ID" value="VDN55365.1"/>
    <property type="molecule type" value="Genomic_DNA"/>
</dbReference>
<dbReference type="Proteomes" id="UP000274756">
    <property type="component" value="Unassembled WGS sequence"/>
</dbReference>
<evidence type="ECO:0000313" key="4">
    <source>
        <dbReference type="Proteomes" id="UP000274756"/>
    </source>
</evidence>
<proteinExistence type="predicted"/>
<sequence length="342" mass="39229">MEKGLGNVVENSPRKSGFRILRLGDAKVRVSESRFIPMSSYIKRRLTQEKGLFATQIFLDDLAKLNFHFSYIGLTIAKEYSDGQSVFDVKNLIDALAVANALEMEEMLEALTEQLLILASNVDSVLLAIDIAALNLRNKYCEKVIQSLERGDSKSETALTILRAILMWLKDKKHEKEKMYRIINEILPYSDENLCNHLKLIFDANITNMIDSQRICETHSASESIYFHEYQKMQEVLSSAKLETVDQPVKKLETEQTENIHNMDDNSLVKQKSEKSKKEEEVKDATENNLDAQSFPEFVLNALQIPIPLQIPIIDEYGVYNYKIEIELERKESQISKAQKTN</sequence>
<keyword evidence="4" id="KW-1185">Reference proteome</keyword>
<evidence type="ECO:0000313" key="5">
    <source>
        <dbReference type="WBParaSite" id="DME_0000097801-mRNA-1"/>
    </source>
</evidence>
<name>A0A0N4U2Q7_DRAME</name>
<organism evidence="3 5">
    <name type="scientific">Dracunculus medinensis</name>
    <name type="common">Guinea worm</name>
    <dbReference type="NCBI Taxonomy" id="318479"/>
    <lineage>
        <taxon>Eukaryota</taxon>
        <taxon>Metazoa</taxon>
        <taxon>Ecdysozoa</taxon>
        <taxon>Nematoda</taxon>
        <taxon>Chromadorea</taxon>
        <taxon>Rhabditida</taxon>
        <taxon>Spirurina</taxon>
        <taxon>Dracunculoidea</taxon>
        <taxon>Dracunculidae</taxon>
        <taxon>Dracunculus</taxon>
    </lineage>
</organism>
<dbReference type="AlphaFoldDB" id="A0A0N4U2Q7"/>